<evidence type="ECO:0000313" key="2">
    <source>
        <dbReference type="Proteomes" id="UP000823399"/>
    </source>
</evidence>
<gene>
    <name evidence="1" type="ORF">F5147DRAFT_688234</name>
</gene>
<keyword evidence="2" id="KW-1185">Reference proteome</keyword>
<sequence>MSRMTLALATGPQLPGATLAKTVVRSTVTPKGSDTESLCFSIADSIDIDYGNSSKPACLHQVSLELVILITH</sequence>
<accession>A0A9P7FBM9</accession>
<name>A0A9P7FBM9_9AGAM</name>
<proteinExistence type="predicted"/>
<comment type="caution">
    <text evidence="1">The sequence shown here is derived from an EMBL/GenBank/DDBJ whole genome shotgun (WGS) entry which is preliminary data.</text>
</comment>
<dbReference type="RefSeq" id="XP_041294459.1">
    <property type="nucleotide sequence ID" value="XM_041436891.1"/>
</dbReference>
<dbReference type="Proteomes" id="UP000823399">
    <property type="component" value="Unassembled WGS sequence"/>
</dbReference>
<evidence type="ECO:0000313" key="1">
    <source>
        <dbReference type="EMBL" id="KAG2110985.1"/>
    </source>
</evidence>
<protein>
    <submittedName>
        <fullName evidence="1">Uncharacterized protein</fullName>
    </submittedName>
</protein>
<dbReference type="AlphaFoldDB" id="A0A9P7FBM9"/>
<dbReference type="GeneID" id="64699150"/>
<reference evidence="1" key="1">
    <citation type="journal article" date="2020" name="New Phytol.">
        <title>Comparative genomics reveals dynamic genome evolution in host specialist ectomycorrhizal fungi.</title>
        <authorList>
            <person name="Lofgren L.A."/>
            <person name="Nguyen N.H."/>
            <person name="Vilgalys R."/>
            <person name="Ruytinx J."/>
            <person name="Liao H.L."/>
            <person name="Branco S."/>
            <person name="Kuo A."/>
            <person name="LaButti K."/>
            <person name="Lipzen A."/>
            <person name="Andreopoulos W."/>
            <person name="Pangilinan J."/>
            <person name="Riley R."/>
            <person name="Hundley H."/>
            <person name="Na H."/>
            <person name="Barry K."/>
            <person name="Grigoriev I.V."/>
            <person name="Stajich J.E."/>
            <person name="Kennedy P.G."/>
        </authorList>
    </citation>
    <scope>NUCLEOTIDE SEQUENCE</scope>
    <source>
        <strain evidence="1">FC423</strain>
    </source>
</reference>
<organism evidence="1 2">
    <name type="scientific">Suillus discolor</name>
    <dbReference type="NCBI Taxonomy" id="1912936"/>
    <lineage>
        <taxon>Eukaryota</taxon>
        <taxon>Fungi</taxon>
        <taxon>Dikarya</taxon>
        <taxon>Basidiomycota</taxon>
        <taxon>Agaricomycotina</taxon>
        <taxon>Agaricomycetes</taxon>
        <taxon>Agaricomycetidae</taxon>
        <taxon>Boletales</taxon>
        <taxon>Suillineae</taxon>
        <taxon>Suillaceae</taxon>
        <taxon>Suillus</taxon>
    </lineage>
</organism>
<dbReference type="EMBL" id="JABBWM010000019">
    <property type="protein sequence ID" value="KAG2110985.1"/>
    <property type="molecule type" value="Genomic_DNA"/>
</dbReference>